<dbReference type="PROSITE" id="PS50893">
    <property type="entry name" value="ABC_TRANSPORTER_2"/>
    <property type="match status" value="1"/>
</dbReference>
<dbReference type="GO" id="GO:0015421">
    <property type="term" value="F:ABC-type oligopeptide transporter activity"/>
    <property type="evidence" value="ECO:0007669"/>
    <property type="project" value="TreeGrafter"/>
</dbReference>
<evidence type="ECO:0000256" key="6">
    <source>
        <dbReference type="ARBA" id="ARBA00022840"/>
    </source>
</evidence>
<dbReference type="InterPro" id="IPR039421">
    <property type="entry name" value="Type_1_exporter"/>
</dbReference>
<evidence type="ECO:0000313" key="12">
    <source>
        <dbReference type="EMBL" id="KYJ86317.1"/>
    </source>
</evidence>
<sequence length="567" mass="64291">MKQLIKYFLPYILNYKKEFILAILGMIAVAVGTTLSAHLLKPVLDDIFINKDQEMLKLIPFAIVGVFMLKSAGRFVQTYYTVYIGDDIVRKLRDRLARHLMYQDIEYLNRMRSGELLSRVTNDINRIQTVVSSMIPTLMVKSMLIVTLTSYVIYQSPKLAFYFLVIMPLALLPLQILARKMKKYSKRSQESNSDLTSRLTEIFNNIEVIKSSSSQEYEYKRFAKENMNFFQLAIKQMKINALVGPTLEVFGSVAIAIAIYVGALQVIHDEITVGTFFAFVTALFMLYDPIKVLSNIHNLIQDAVAATERMSELFESMPTIISGDKKLEHIDNVVFHKVSLDYGEKKALENVDLEAEKGKVYALVGDSGAGKSSFVNLLVRFYEPTSGELLINGVNISEYTLDSLHQKIAYVTQRIYIFQDTILANVAYGSQPDEEEVINALKKAQAWEFVKEMEEGIHTVLDEFGVNLSGGQRQRIALARALYKSPEILILDEATSALDNKSEKAIQKALETIKNEMITFIVAHRLSTVEKADTIFLFEAGQIIDRGSYNELLERSSAFRRLANKDQ</sequence>
<name>A0A151CFP4_9BACT</name>
<reference evidence="12 13" key="1">
    <citation type="submission" date="2015-11" db="EMBL/GenBank/DDBJ databases">
        <title>Draft genome of Sulfurovum riftiae 1812E, a member of the Epsilonproteobacteria isolated from the tube of the deep-sea hydrothermal vent tubewom Riftia pachyptila.</title>
        <authorList>
            <person name="Vetriani C."/>
            <person name="Giovannelli D."/>
        </authorList>
    </citation>
    <scope>NUCLEOTIDE SEQUENCE [LARGE SCALE GENOMIC DNA]</scope>
    <source>
        <strain evidence="12 13">1812E</strain>
    </source>
</reference>
<evidence type="ECO:0000256" key="1">
    <source>
        <dbReference type="ARBA" id="ARBA00004651"/>
    </source>
</evidence>
<evidence type="ECO:0000256" key="4">
    <source>
        <dbReference type="ARBA" id="ARBA00022692"/>
    </source>
</evidence>
<dbReference type="Gene3D" id="1.20.1560.10">
    <property type="entry name" value="ABC transporter type 1, transmembrane domain"/>
    <property type="match status" value="1"/>
</dbReference>
<feature type="transmembrane region" description="Helical" evidence="9">
    <location>
        <begin position="267"/>
        <end position="287"/>
    </location>
</feature>
<dbReference type="InterPro" id="IPR036640">
    <property type="entry name" value="ABC1_TM_sf"/>
</dbReference>
<feature type="domain" description="ABC transporter" evidence="10">
    <location>
        <begin position="328"/>
        <end position="565"/>
    </location>
</feature>
<comment type="subcellular location">
    <subcellularLocation>
        <location evidence="1">Cell membrane</location>
        <topology evidence="1">Multi-pass membrane protein</topology>
    </subcellularLocation>
</comment>
<gene>
    <name evidence="12" type="ORF">AS592_05845</name>
</gene>
<proteinExistence type="predicted"/>
<keyword evidence="3" id="KW-1003">Cell membrane</keyword>
<keyword evidence="5" id="KW-0547">Nucleotide-binding</keyword>
<dbReference type="SMART" id="SM00382">
    <property type="entry name" value="AAA"/>
    <property type="match status" value="1"/>
</dbReference>
<feature type="transmembrane region" description="Helical" evidence="9">
    <location>
        <begin position="20"/>
        <end position="39"/>
    </location>
</feature>
<dbReference type="PROSITE" id="PS50929">
    <property type="entry name" value="ABC_TM1F"/>
    <property type="match status" value="1"/>
</dbReference>
<keyword evidence="7 9" id="KW-1133">Transmembrane helix</keyword>
<evidence type="ECO:0000256" key="5">
    <source>
        <dbReference type="ARBA" id="ARBA00022741"/>
    </source>
</evidence>
<dbReference type="PANTHER" id="PTHR43394">
    <property type="entry name" value="ATP-DEPENDENT PERMEASE MDL1, MITOCHONDRIAL"/>
    <property type="match status" value="1"/>
</dbReference>
<dbReference type="SUPFAM" id="SSF52540">
    <property type="entry name" value="P-loop containing nucleoside triphosphate hydrolases"/>
    <property type="match status" value="1"/>
</dbReference>
<evidence type="ECO:0000256" key="7">
    <source>
        <dbReference type="ARBA" id="ARBA00022989"/>
    </source>
</evidence>
<feature type="domain" description="ABC transmembrane type-1" evidence="11">
    <location>
        <begin position="20"/>
        <end position="302"/>
    </location>
</feature>
<dbReference type="InterPro" id="IPR027417">
    <property type="entry name" value="P-loop_NTPase"/>
</dbReference>
<dbReference type="RefSeq" id="WP_067331183.1">
    <property type="nucleotide sequence ID" value="NZ_LNKT01000034.1"/>
</dbReference>
<dbReference type="InterPro" id="IPR003439">
    <property type="entry name" value="ABC_transporter-like_ATP-bd"/>
</dbReference>
<accession>A0A151CFP4</accession>
<dbReference type="Proteomes" id="UP000075359">
    <property type="component" value="Unassembled WGS sequence"/>
</dbReference>
<dbReference type="InterPro" id="IPR017871">
    <property type="entry name" value="ABC_transporter-like_CS"/>
</dbReference>
<evidence type="ECO:0000259" key="10">
    <source>
        <dbReference type="PROSITE" id="PS50893"/>
    </source>
</evidence>
<keyword evidence="13" id="KW-1185">Reference proteome</keyword>
<feature type="transmembrane region" description="Helical" evidence="9">
    <location>
        <begin position="239"/>
        <end position="261"/>
    </location>
</feature>
<feature type="transmembrane region" description="Helical" evidence="9">
    <location>
        <begin position="160"/>
        <end position="178"/>
    </location>
</feature>
<dbReference type="AlphaFoldDB" id="A0A151CFP4"/>
<dbReference type="CDD" id="cd18552">
    <property type="entry name" value="ABC_6TM_MsbA_like"/>
    <property type="match status" value="1"/>
</dbReference>
<keyword evidence="4 9" id="KW-0812">Transmembrane</keyword>
<dbReference type="STRING" id="1630136.AS592_05845"/>
<dbReference type="GO" id="GO:0005886">
    <property type="term" value="C:plasma membrane"/>
    <property type="evidence" value="ECO:0007669"/>
    <property type="project" value="UniProtKB-SubCell"/>
</dbReference>
<keyword evidence="6" id="KW-0067">ATP-binding</keyword>
<keyword evidence="8 9" id="KW-0472">Membrane</keyword>
<protein>
    <submittedName>
        <fullName evidence="12">ABC transporter permease</fullName>
    </submittedName>
</protein>
<dbReference type="GO" id="GO:0016887">
    <property type="term" value="F:ATP hydrolysis activity"/>
    <property type="evidence" value="ECO:0007669"/>
    <property type="project" value="InterPro"/>
</dbReference>
<dbReference type="InterPro" id="IPR003593">
    <property type="entry name" value="AAA+_ATPase"/>
</dbReference>
<dbReference type="FunFam" id="3.40.50.300:FF:000221">
    <property type="entry name" value="Multidrug ABC transporter ATP-binding protein"/>
    <property type="match status" value="1"/>
</dbReference>
<feature type="transmembrane region" description="Helical" evidence="9">
    <location>
        <begin position="59"/>
        <end position="83"/>
    </location>
</feature>
<evidence type="ECO:0000256" key="3">
    <source>
        <dbReference type="ARBA" id="ARBA00022475"/>
    </source>
</evidence>
<dbReference type="EMBL" id="LNKT01000034">
    <property type="protein sequence ID" value="KYJ86317.1"/>
    <property type="molecule type" value="Genomic_DNA"/>
</dbReference>
<evidence type="ECO:0000256" key="9">
    <source>
        <dbReference type="SAM" id="Phobius"/>
    </source>
</evidence>
<evidence type="ECO:0000313" key="13">
    <source>
        <dbReference type="Proteomes" id="UP000075359"/>
    </source>
</evidence>
<dbReference type="Pfam" id="PF00664">
    <property type="entry name" value="ABC_membrane"/>
    <property type="match status" value="1"/>
</dbReference>
<organism evidence="12 13">
    <name type="scientific">Sulfurovum riftiae</name>
    <dbReference type="NCBI Taxonomy" id="1630136"/>
    <lineage>
        <taxon>Bacteria</taxon>
        <taxon>Pseudomonadati</taxon>
        <taxon>Campylobacterota</taxon>
        <taxon>Epsilonproteobacteria</taxon>
        <taxon>Campylobacterales</taxon>
        <taxon>Sulfurovaceae</taxon>
        <taxon>Sulfurovum</taxon>
    </lineage>
</organism>
<evidence type="ECO:0000259" key="11">
    <source>
        <dbReference type="PROSITE" id="PS50929"/>
    </source>
</evidence>
<feature type="transmembrane region" description="Helical" evidence="9">
    <location>
        <begin position="134"/>
        <end position="154"/>
    </location>
</feature>
<dbReference type="PANTHER" id="PTHR43394:SF1">
    <property type="entry name" value="ATP-BINDING CASSETTE SUB-FAMILY B MEMBER 10, MITOCHONDRIAL"/>
    <property type="match status" value="1"/>
</dbReference>
<evidence type="ECO:0000256" key="2">
    <source>
        <dbReference type="ARBA" id="ARBA00022448"/>
    </source>
</evidence>
<dbReference type="SUPFAM" id="SSF90123">
    <property type="entry name" value="ABC transporter transmembrane region"/>
    <property type="match status" value="1"/>
</dbReference>
<dbReference type="PROSITE" id="PS00211">
    <property type="entry name" value="ABC_TRANSPORTER_1"/>
    <property type="match status" value="1"/>
</dbReference>
<dbReference type="OrthoDB" id="9760168at2"/>
<dbReference type="GO" id="GO:0005524">
    <property type="term" value="F:ATP binding"/>
    <property type="evidence" value="ECO:0007669"/>
    <property type="project" value="UniProtKB-KW"/>
</dbReference>
<evidence type="ECO:0000256" key="8">
    <source>
        <dbReference type="ARBA" id="ARBA00023136"/>
    </source>
</evidence>
<comment type="caution">
    <text evidence="12">The sequence shown here is derived from an EMBL/GenBank/DDBJ whole genome shotgun (WGS) entry which is preliminary data.</text>
</comment>
<dbReference type="Gene3D" id="3.40.50.300">
    <property type="entry name" value="P-loop containing nucleotide triphosphate hydrolases"/>
    <property type="match status" value="1"/>
</dbReference>
<keyword evidence="2" id="KW-0813">Transport</keyword>
<dbReference type="Pfam" id="PF00005">
    <property type="entry name" value="ABC_tran"/>
    <property type="match status" value="1"/>
</dbReference>
<dbReference type="InterPro" id="IPR011527">
    <property type="entry name" value="ABC1_TM_dom"/>
</dbReference>